<dbReference type="RefSeq" id="WP_248910803.1">
    <property type="nucleotide sequence ID" value="NZ_CP109981.1"/>
</dbReference>
<dbReference type="Proteomes" id="UP001596417">
    <property type="component" value="Unassembled WGS sequence"/>
</dbReference>
<sequence>MPVDRETLLTWETGDRHGEAMTLDNLGKVAQKHGDLETAVELANGGQE</sequence>
<dbReference type="EMBL" id="JBHTAX010000005">
    <property type="protein sequence ID" value="MFC7192648.1"/>
    <property type="molecule type" value="Genomic_DNA"/>
</dbReference>
<protein>
    <submittedName>
        <fullName evidence="1">Uncharacterized protein</fullName>
    </submittedName>
</protein>
<name>A0ABD5YTW8_9EURY</name>
<gene>
    <name evidence="1" type="ORF">ACFQL7_24470</name>
</gene>
<dbReference type="InterPro" id="IPR011990">
    <property type="entry name" value="TPR-like_helical_dom_sf"/>
</dbReference>
<dbReference type="AlphaFoldDB" id="A0ABD5YTW8"/>
<comment type="caution">
    <text evidence="1">The sequence shown here is derived from an EMBL/GenBank/DDBJ whole genome shotgun (WGS) entry which is preliminary data.</text>
</comment>
<organism evidence="1 2">
    <name type="scientific">Halocatena marina</name>
    <dbReference type="NCBI Taxonomy" id="2934937"/>
    <lineage>
        <taxon>Archaea</taxon>
        <taxon>Methanobacteriati</taxon>
        <taxon>Methanobacteriota</taxon>
        <taxon>Stenosarchaea group</taxon>
        <taxon>Halobacteria</taxon>
        <taxon>Halobacteriales</taxon>
        <taxon>Natronomonadaceae</taxon>
        <taxon>Halocatena</taxon>
    </lineage>
</organism>
<reference evidence="1 2" key="1">
    <citation type="journal article" date="2019" name="Int. J. Syst. Evol. Microbiol.">
        <title>The Global Catalogue of Microorganisms (GCM) 10K type strain sequencing project: providing services to taxonomists for standard genome sequencing and annotation.</title>
        <authorList>
            <consortium name="The Broad Institute Genomics Platform"/>
            <consortium name="The Broad Institute Genome Sequencing Center for Infectious Disease"/>
            <person name="Wu L."/>
            <person name="Ma J."/>
        </authorList>
    </citation>
    <scope>NUCLEOTIDE SEQUENCE [LARGE SCALE GENOMIC DNA]</scope>
    <source>
        <strain evidence="1 2">RDMS1</strain>
    </source>
</reference>
<evidence type="ECO:0000313" key="1">
    <source>
        <dbReference type="EMBL" id="MFC7192648.1"/>
    </source>
</evidence>
<proteinExistence type="predicted"/>
<keyword evidence="2" id="KW-1185">Reference proteome</keyword>
<dbReference type="Gene3D" id="1.25.40.10">
    <property type="entry name" value="Tetratricopeptide repeat domain"/>
    <property type="match status" value="1"/>
</dbReference>
<accession>A0ABD5YTW8</accession>
<evidence type="ECO:0000313" key="2">
    <source>
        <dbReference type="Proteomes" id="UP001596417"/>
    </source>
</evidence>
<dbReference type="GeneID" id="76202346"/>